<gene>
    <name evidence="5" type="ORF">EW145_g2958</name>
</gene>
<evidence type="ECO:0000256" key="2">
    <source>
        <dbReference type="ARBA" id="ARBA00022490"/>
    </source>
</evidence>
<dbReference type="Pfam" id="PF13087">
    <property type="entry name" value="AAA_12"/>
    <property type="match status" value="1"/>
</dbReference>
<dbReference type="InterPro" id="IPR041679">
    <property type="entry name" value="DNA2/NAM7-like_C"/>
</dbReference>
<evidence type="ECO:0000313" key="6">
    <source>
        <dbReference type="Proteomes" id="UP000308199"/>
    </source>
</evidence>
<dbReference type="AlphaFoldDB" id="A0A4S4L8W0"/>
<feature type="region of interest" description="Disordered" evidence="3">
    <location>
        <begin position="217"/>
        <end position="245"/>
    </location>
</feature>
<dbReference type="PANTHER" id="PTHR45418:SF1">
    <property type="entry name" value="CANCER_TESTIS ANTIGEN 55"/>
    <property type="match status" value="1"/>
</dbReference>
<dbReference type="OrthoDB" id="6513042at2759"/>
<dbReference type="InterPro" id="IPR027417">
    <property type="entry name" value="P-loop_NTPase"/>
</dbReference>
<accession>A0A4S4L8W0</accession>
<comment type="subcellular location">
    <subcellularLocation>
        <location evidence="1">Cytoplasm</location>
    </subcellularLocation>
</comment>
<dbReference type="InterPro" id="IPR047187">
    <property type="entry name" value="SF1_C_Upf1"/>
</dbReference>
<dbReference type="Proteomes" id="UP000308199">
    <property type="component" value="Unassembled WGS sequence"/>
</dbReference>
<dbReference type="EMBL" id="SGPK01000115">
    <property type="protein sequence ID" value="THH08072.1"/>
    <property type="molecule type" value="Genomic_DNA"/>
</dbReference>
<name>A0A4S4L8W0_9AGAM</name>
<dbReference type="CDD" id="cd18808">
    <property type="entry name" value="SF1_C_Upf1"/>
    <property type="match status" value="1"/>
</dbReference>
<dbReference type="PANTHER" id="PTHR45418">
    <property type="entry name" value="CANCER/TESTIS ANTIGEN 55"/>
    <property type="match status" value="1"/>
</dbReference>
<evidence type="ECO:0000313" key="5">
    <source>
        <dbReference type="EMBL" id="THH08072.1"/>
    </source>
</evidence>
<dbReference type="GO" id="GO:0005737">
    <property type="term" value="C:cytoplasm"/>
    <property type="evidence" value="ECO:0007669"/>
    <property type="project" value="UniProtKB-SubCell"/>
</dbReference>
<organism evidence="5 6">
    <name type="scientific">Phellinidium pouzarii</name>
    <dbReference type="NCBI Taxonomy" id="167371"/>
    <lineage>
        <taxon>Eukaryota</taxon>
        <taxon>Fungi</taxon>
        <taxon>Dikarya</taxon>
        <taxon>Basidiomycota</taxon>
        <taxon>Agaricomycotina</taxon>
        <taxon>Agaricomycetes</taxon>
        <taxon>Hymenochaetales</taxon>
        <taxon>Hymenochaetaceae</taxon>
        <taxon>Phellinidium</taxon>
    </lineage>
</organism>
<dbReference type="SUPFAM" id="SSF52540">
    <property type="entry name" value="P-loop containing nucleoside triphosphate hydrolases"/>
    <property type="match status" value="1"/>
</dbReference>
<comment type="caution">
    <text evidence="5">The sequence shown here is derived from an EMBL/GenBank/DDBJ whole genome shotgun (WGS) entry which is preliminary data.</text>
</comment>
<evidence type="ECO:0000256" key="3">
    <source>
        <dbReference type="SAM" id="MobiDB-lite"/>
    </source>
</evidence>
<protein>
    <recommendedName>
        <fullName evidence="4">DNA2/NAM7 helicase-like C-terminal domain-containing protein</fullName>
    </recommendedName>
</protein>
<feature type="compositionally biased region" description="Basic and acidic residues" evidence="3">
    <location>
        <begin position="236"/>
        <end position="245"/>
    </location>
</feature>
<proteinExistence type="predicted"/>
<dbReference type="Gene3D" id="3.40.50.300">
    <property type="entry name" value="P-loop containing nucleotide triphosphate hydrolases"/>
    <property type="match status" value="1"/>
</dbReference>
<keyword evidence="2" id="KW-0963">Cytoplasm</keyword>
<evidence type="ECO:0000259" key="4">
    <source>
        <dbReference type="Pfam" id="PF13087"/>
    </source>
</evidence>
<evidence type="ECO:0000256" key="1">
    <source>
        <dbReference type="ARBA" id="ARBA00004496"/>
    </source>
</evidence>
<keyword evidence="6" id="KW-1185">Reference proteome</keyword>
<feature type="domain" description="DNA2/NAM7 helicase-like C-terminal" evidence="4">
    <location>
        <begin position="24"/>
        <end position="152"/>
    </location>
</feature>
<reference evidence="5 6" key="1">
    <citation type="submission" date="2019-02" db="EMBL/GenBank/DDBJ databases">
        <title>Genome sequencing of the rare red list fungi Phellinidium pouzarii.</title>
        <authorList>
            <person name="Buettner E."/>
            <person name="Kellner H."/>
        </authorList>
    </citation>
    <scope>NUCLEOTIDE SEQUENCE [LARGE SCALE GENOMIC DNA]</scope>
    <source>
        <strain evidence="5 6">DSM 108285</strain>
    </source>
</reference>
<sequence>MMSSAGVNLEACGDKAIIHSILRWDGLMLKDFPIIFHGISGKDEREASSPSFFNIAEASLVKEYVKDLLDDRRLRLIGKIRQILPRNAKDIKVGSVEEYQCQERRIIIISTVRTSLDFVRFDLRRTFGFVTNPRRFNVAVTRAQALLIIVGDPIVLALDPLWKSFVNYVHNNGGYKGKRIDWNPAEEVDYTGRYNTDRKRQATTELDDLIERTKDEILNQTEDLGDHNEEETLEGNIDRPWREDE</sequence>